<proteinExistence type="predicted"/>
<dbReference type="Gene3D" id="3.55.50.30">
    <property type="match status" value="1"/>
</dbReference>
<protein>
    <submittedName>
        <fullName evidence="3">FecR family protein</fullName>
    </submittedName>
</protein>
<dbReference type="PANTHER" id="PTHR30273:SF2">
    <property type="entry name" value="PROTEIN FECR"/>
    <property type="match status" value="1"/>
</dbReference>
<evidence type="ECO:0000259" key="2">
    <source>
        <dbReference type="Pfam" id="PF16220"/>
    </source>
</evidence>
<dbReference type="RefSeq" id="WP_148069689.1">
    <property type="nucleotide sequence ID" value="NZ_VRZA01000007.1"/>
</dbReference>
<feature type="domain" description="FecR N-terminal" evidence="2">
    <location>
        <begin position="9"/>
        <end position="51"/>
    </location>
</feature>
<organism evidence="3 4">
    <name type="scientific">Parahaliea maris</name>
    <dbReference type="NCBI Taxonomy" id="2716870"/>
    <lineage>
        <taxon>Bacteria</taxon>
        <taxon>Pseudomonadati</taxon>
        <taxon>Pseudomonadota</taxon>
        <taxon>Gammaproteobacteria</taxon>
        <taxon>Cellvibrionales</taxon>
        <taxon>Halieaceae</taxon>
        <taxon>Parahaliea</taxon>
    </lineage>
</organism>
<reference evidence="3 4" key="1">
    <citation type="submission" date="2019-08" db="EMBL/GenBank/DDBJ databases">
        <title>Parahaliea maris sp. nov., isolated from the surface seawater.</title>
        <authorList>
            <person name="Liu Y."/>
        </authorList>
    </citation>
    <scope>NUCLEOTIDE SEQUENCE [LARGE SCALE GENOMIC DNA]</scope>
    <source>
        <strain evidence="3 4">HSLHS9</strain>
    </source>
</reference>
<dbReference type="PANTHER" id="PTHR30273">
    <property type="entry name" value="PERIPLASMIC SIGNAL SENSOR AND SIGMA FACTOR ACTIVATOR FECR-RELATED"/>
    <property type="match status" value="1"/>
</dbReference>
<dbReference type="Gene3D" id="2.60.120.1440">
    <property type="match status" value="1"/>
</dbReference>
<dbReference type="Pfam" id="PF16220">
    <property type="entry name" value="DUF4880"/>
    <property type="match status" value="1"/>
</dbReference>
<name>A0A5C8ZTU7_9GAMM</name>
<dbReference type="Pfam" id="PF04773">
    <property type="entry name" value="FecR"/>
    <property type="match status" value="1"/>
</dbReference>
<gene>
    <name evidence="3" type="ORF">FV139_17065</name>
</gene>
<dbReference type="InterPro" id="IPR032623">
    <property type="entry name" value="FecR_N"/>
</dbReference>
<dbReference type="PIRSF" id="PIRSF018266">
    <property type="entry name" value="FecR"/>
    <property type="match status" value="1"/>
</dbReference>
<dbReference type="Proteomes" id="UP000321039">
    <property type="component" value="Unassembled WGS sequence"/>
</dbReference>
<keyword evidence="4" id="KW-1185">Reference proteome</keyword>
<evidence type="ECO:0000259" key="1">
    <source>
        <dbReference type="Pfam" id="PF04773"/>
    </source>
</evidence>
<dbReference type="AlphaFoldDB" id="A0A5C8ZTU7"/>
<evidence type="ECO:0000313" key="4">
    <source>
        <dbReference type="Proteomes" id="UP000321039"/>
    </source>
</evidence>
<dbReference type="InterPro" id="IPR006860">
    <property type="entry name" value="FecR"/>
</dbReference>
<accession>A0A5C8ZTU7</accession>
<feature type="domain" description="FecR protein" evidence="1">
    <location>
        <begin position="107"/>
        <end position="198"/>
    </location>
</feature>
<comment type="caution">
    <text evidence="3">The sequence shown here is derived from an EMBL/GenBank/DDBJ whole genome shotgun (WGS) entry which is preliminary data.</text>
</comment>
<sequence length="320" mass="35331">MEKFEQDCDAALSWIARFRSGQVEEGDRQAFALWLSEDPAHGRAMDSMQELWDDLGSLQHMPEFPQAESPSRRRWIGASMAVAASALVAMVLLPRFEASQPEAQYFQTALGEQRTITLDDGSRLTLNTDTRLSASMGEELRHIELLRGEAFFEVTSNKERPFEVDAGSTRVTVVGTAFNVFRRSETTSEITVSEGVVRVSEQDTPASRAPATEILHAEQRLVASQDGFKASAAGDIRPQLAWRDGELVAREMPLSQLAAELERYQKTRILIADPSVAALTVSGVFQLNQPLAVLDALERSMEIRVARIGADTLQLLPAAQ</sequence>
<dbReference type="EMBL" id="VRZA01000007">
    <property type="protein sequence ID" value="TXS90691.1"/>
    <property type="molecule type" value="Genomic_DNA"/>
</dbReference>
<dbReference type="GO" id="GO:0016989">
    <property type="term" value="F:sigma factor antagonist activity"/>
    <property type="evidence" value="ECO:0007669"/>
    <property type="project" value="TreeGrafter"/>
</dbReference>
<evidence type="ECO:0000313" key="3">
    <source>
        <dbReference type="EMBL" id="TXS90691.1"/>
    </source>
</evidence>
<dbReference type="InterPro" id="IPR012373">
    <property type="entry name" value="Ferrdict_sens_TM"/>
</dbReference>